<dbReference type="InterPro" id="IPR050738">
    <property type="entry name" value="Sulfatase"/>
</dbReference>
<evidence type="ECO:0000256" key="8">
    <source>
        <dbReference type="SAM" id="SignalP"/>
    </source>
</evidence>
<gene>
    <name evidence="10" type="ORF">ACFSQZ_09550</name>
</gene>
<dbReference type="Gene3D" id="3.30.1120.10">
    <property type="match status" value="1"/>
</dbReference>
<evidence type="ECO:0000256" key="3">
    <source>
        <dbReference type="ARBA" id="ARBA00022723"/>
    </source>
</evidence>
<evidence type="ECO:0000256" key="4">
    <source>
        <dbReference type="ARBA" id="ARBA00022729"/>
    </source>
</evidence>
<dbReference type="PROSITE" id="PS00523">
    <property type="entry name" value="SULFATASE_1"/>
    <property type="match status" value="1"/>
</dbReference>
<evidence type="ECO:0000256" key="7">
    <source>
        <dbReference type="SAM" id="MobiDB-lite"/>
    </source>
</evidence>
<evidence type="ECO:0000256" key="6">
    <source>
        <dbReference type="ARBA" id="ARBA00022837"/>
    </source>
</evidence>
<evidence type="ECO:0000256" key="2">
    <source>
        <dbReference type="ARBA" id="ARBA00008779"/>
    </source>
</evidence>
<feature type="compositionally biased region" description="Acidic residues" evidence="7">
    <location>
        <begin position="822"/>
        <end position="834"/>
    </location>
</feature>
<proteinExistence type="inferred from homology"/>
<dbReference type="SUPFAM" id="SSF53649">
    <property type="entry name" value="Alkaline phosphatase-like"/>
    <property type="match status" value="1"/>
</dbReference>
<comment type="cofactor">
    <cofactor evidence="1">
        <name>Ca(2+)</name>
        <dbReference type="ChEBI" id="CHEBI:29108"/>
    </cofactor>
</comment>
<dbReference type="Proteomes" id="UP001597297">
    <property type="component" value="Unassembled WGS sequence"/>
</dbReference>
<evidence type="ECO:0000256" key="1">
    <source>
        <dbReference type="ARBA" id="ARBA00001913"/>
    </source>
</evidence>
<dbReference type="Pfam" id="PF00884">
    <property type="entry name" value="Sulfatase"/>
    <property type="match status" value="1"/>
</dbReference>
<sequence>MKRLLLSIPLVLALYCSASAQIKVAVHENNTIAAGMSSRPDGTIVSTGSETWNNAVGQTAANIILADTNGSATSASLSYSAGFIKSNALGWESQSQDWVMMETWIGFKQNESLTVSDLPANYASGYSVVIYGDSNDGNTRTMDYFIDDGSGTKTSTILDAGYFNGSFSIDKTVTITGLTGTSFTLTGNPNSNDSRSAICGFEIIPGAITSIPSFEADDHYVQSGTEVTLSWSANNATTLTLNPGNIDVTGSTSLNVTPTETTTYTLTAAGESENATAEVTVSIGPEVPNIIIFLVDDFGVTDTSVPFAYDSYNDSGSPLLTGFNNFYKTPNMETLAAQGMKFTQAYAMPVCSPTRTSVMTGHNSPRHGITVHLNLAGTIDNNSFAQKSHRGPNNWRYMGMDATDVTLPQLLSNASYRSIHCGKGHFGGKGRYAADPTAIGFDVNIAGSSSGQPARYISNSSSGFESSSRAMPGMEAYTGSGAGTYLTDALTIEMNSAISTAVSDGVPFFGYMSYYAVHSPFTYNPGVDASAYSSGVSTNHKKFATMVEGVDISLGNIIQHLDSLGVAEDTLILFMGDNGSDSPALNDEGQIGNANFNDFPMRGKKGSAYEGGTRVPLIIAWAKPDTQNAFQQALPIVENAVEHDIVSLMDIAPTILSICGVDHPYMDGFNLSPYLLGQSGSHRPQQLISYVPHEHRSDYFLWYREPDWKLIYRFYNDSFELYNLTSDPDESDNLSSAQPEKVLTMARAMAAELDNSWGDLGELWPTLNPTQVAVPARPLEDDPFYIPFDVDGRDSVDTDADGLTDALEDTDANGLLGTSETNADDWDTDDDNTDDYTETRLNLDPRDPNKTFTVRATQSAEDIVTLTWPSAPGLKFDILSSPNLGTSTPSWTPLFSDLDADATESETSQEIQIDFDRKFFSIQLKP</sequence>
<dbReference type="RefSeq" id="WP_377094667.1">
    <property type="nucleotide sequence ID" value="NZ_JBHSJM010000001.1"/>
</dbReference>
<dbReference type="PANTHER" id="PTHR42693">
    <property type="entry name" value="ARYLSULFATASE FAMILY MEMBER"/>
    <property type="match status" value="1"/>
</dbReference>
<dbReference type="Gene3D" id="3.40.720.10">
    <property type="entry name" value="Alkaline Phosphatase, subunit A"/>
    <property type="match status" value="1"/>
</dbReference>
<evidence type="ECO:0000256" key="5">
    <source>
        <dbReference type="ARBA" id="ARBA00022801"/>
    </source>
</evidence>
<dbReference type="EMBL" id="JBHUJC010000026">
    <property type="protein sequence ID" value="MFD2276711.1"/>
    <property type="molecule type" value="Genomic_DNA"/>
</dbReference>
<name>A0ABW5E269_9BACT</name>
<evidence type="ECO:0000259" key="9">
    <source>
        <dbReference type="Pfam" id="PF00884"/>
    </source>
</evidence>
<keyword evidence="11" id="KW-1185">Reference proteome</keyword>
<keyword evidence="6" id="KW-0106">Calcium</keyword>
<evidence type="ECO:0000313" key="10">
    <source>
        <dbReference type="EMBL" id="MFD2276711.1"/>
    </source>
</evidence>
<keyword evidence="4 8" id="KW-0732">Signal</keyword>
<comment type="similarity">
    <text evidence="2">Belongs to the sulfatase family.</text>
</comment>
<accession>A0ABW5E269</accession>
<feature type="signal peptide" evidence="8">
    <location>
        <begin position="1"/>
        <end position="20"/>
    </location>
</feature>
<feature type="chain" id="PRO_5047305792" evidence="8">
    <location>
        <begin position="21"/>
        <end position="926"/>
    </location>
</feature>
<protein>
    <submittedName>
        <fullName evidence="10">Sulfatase-like hydrolase/transferase</fullName>
    </submittedName>
</protein>
<dbReference type="InterPro" id="IPR000917">
    <property type="entry name" value="Sulfatase_N"/>
</dbReference>
<keyword evidence="5" id="KW-0378">Hydrolase</keyword>
<dbReference type="PANTHER" id="PTHR42693:SF42">
    <property type="entry name" value="ARYLSULFATASE G"/>
    <property type="match status" value="1"/>
</dbReference>
<feature type="domain" description="Sulfatase N-terminal" evidence="9">
    <location>
        <begin position="288"/>
        <end position="660"/>
    </location>
</feature>
<organism evidence="10 11">
    <name type="scientific">Rubritalea spongiae</name>
    <dbReference type="NCBI Taxonomy" id="430797"/>
    <lineage>
        <taxon>Bacteria</taxon>
        <taxon>Pseudomonadati</taxon>
        <taxon>Verrucomicrobiota</taxon>
        <taxon>Verrucomicrobiia</taxon>
        <taxon>Verrucomicrobiales</taxon>
        <taxon>Rubritaleaceae</taxon>
        <taxon>Rubritalea</taxon>
    </lineage>
</organism>
<feature type="region of interest" description="Disordered" evidence="7">
    <location>
        <begin position="797"/>
        <end position="834"/>
    </location>
</feature>
<evidence type="ECO:0000313" key="11">
    <source>
        <dbReference type="Proteomes" id="UP001597297"/>
    </source>
</evidence>
<feature type="compositionally biased region" description="Acidic residues" evidence="7">
    <location>
        <begin position="797"/>
        <end position="811"/>
    </location>
</feature>
<comment type="caution">
    <text evidence="10">The sequence shown here is derived from an EMBL/GenBank/DDBJ whole genome shotgun (WGS) entry which is preliminary data.</text>
</comment>
<reference evidence="11" key="1">
    <citation type="journal article" date="2019" name="Int. J. Syst. Evol. Microbiol.">
        <title>The Global Catalogue of Microorganisms (GCM) 10K type strain sequencing project: providing services to taxonomists for standard genome sequencing and annotation.</title>
        <authorList>
            <consortium name="The Broad Institute Genomics Platform"/>
            <consortium name="The Broad Institute Genome Sequencing Center for Infectious Disease"/>
            <person name="Wu L."/>
            <person name="Ma J."/>
        </authorList>
    </citation>
    <scope>NUCLEOTIDE SEQUENCE [LARGE SCALE GENOMIC DNA]</scope>
    <source>
        <strain evidence="11">JCM 16545</strain>
    </source>
</reference>
<dbReference type="InterPro" id="IPR017850">
    <property type="entry name" value="Alkaline_phosphatase_core_sf"/>
</dbReference>
<keyword evidence="3" id="KW-0479">Metal-binding</keyword>
<dbReference type="InterPro" id="IPR024607">
    <property type="entry name" value="Sulfatase_CS"/>
</dbReference>